<dbReference type="OrthoDB" id="275936at2759"/>
<dbReference type="InterPro" id="IPR038781">
    <property type="entry name" value="C365.16-ike"/>
</dbReference>
<protein>
    <recommendedName>
        <fullName evidence="3">Mitochondrial carrier protein</fullName>
    </recommendedName>
</protein>
<organism evidence="1 2">
    <name type="scientific">Trypanosoma cruzi marinkellei</name>
    <dbReference type="NCBI Taxonomy" id="85056"/>
    <lineage>
        <taxon>Eukaryota</taxon>
        <taxon>Discoba</taxon>
        <taxon>Euglenozoa</taxon>
        <taxon>Kinetoplastea</taxon>
        <taxon>Metakinetoplastina</taxon>
        <taxon>Trypanosomatida</taxon>
        <taxon>Trypanosomatidae</taxon>
        <taxon>Trypanosoma</taxon>
        <taxon>Schizotrypanum</taxon>
    </lineage>
</organism>
<dbReference type="PANTHER" id="PTHR37845">
    <property type="entry name" value="SEQUENCE ORPHAN"/>
    <property type="match status" value="1"/>
</dbReference>
<evidence type="ECO:0000313" key="1">
    <source>
        <dbReference type="EMBL" id="EKF32119.1"/>
    </source>
</evidence>
<dbReference type="PANTHER" id="PTHR37845:SF1">
    <property type="entry name" value="SEQUENCE ORPHAN"/>
    <property type="match status" value="1"/>
</dbReference>
<evidence type="ECO:0008006" key="3">
    <source>
        <dbReference type="Google" id="ProtNLM"/>
    </source>
</evidence>
<evidence type="ECO:0000313" key="2">
    <source>
        <dbReference type="Proteomes" id="UP000007350"/>
    </source>
</evidence>
<dbReference type="EMBL" id="AHKC01010389">
    <property type="protein sequence ID" value="EKF32119.1"/>
    <property type="molecule type" value="Genomic_DNA"/>
</dbReference>
<name>K2N2G8_TRYCR</name>
<reference evidence="1 2" key="1">
    <citation type="journal article" date="2012" name="BMC Genomics">
        <title>Comparative genomic analysis of human infective Trypanosoma cruzi lineages with the bat-restricted subspecies T. cruzi marinkellei.</title>
        <authorList>
            <person name="Franzen O."/>
            <person name="Talavera-Lopez C."/>
            <person name="Ochaya S."/>
            <person name="Butler C.E."/>
            <person name="Messenger L.A."/>
            <person name="Lewis M.D."/>
            <person name="Llewellyn M.S."/>
            <person name="Marinkelle C.J."/>
            <person name="Tyler K.M."/>
            <person name="Miles M.A."/>
            <person name="Andersson B."/>
        </authorList>
    </citation>
    <scope>NUCLEOTIDE SEQUENCE [LARGE SCALE GENOMIC DNA]</scope>
    <source>
        <strain evidence="1 2">B7</strain>
    </source>
</reference>
<keyword evidence="2" id="KW-1185">Reference proteome</keyword>
<comment type="caution">
    <text evidence="1">The sequence shown here is derived from an EMBL/GenBank/DDBJ whole genome shotgun (WGS) entry which is preliminary data.</text>
</comment>
<sequence length="363" mass="40330">MSINHTSNINMYVHIYIYIYVSVNCASEKKQNTHTYPPPIHTVTYRQKRGKKKMMVHAETVEKAPAKTIHKVRHFTPSVVMADFATALVVGAAAAVPISIVDYSIMARVAGVTNSSLRELWRGTKTLFLRPHRFFLPCAENKCSLVFSVCFVVYTCTYIGSNTTKSYCESKGYTAEYANFAAGIMSGVANTITTVWKDGIILRSLPPVNADILANSKKPVPWLTRGLFCARDTLTCLAAFTIAPMVANWLSRRCWNPVENAKKKLPEPVEGKVKIPLPTADVAQLLTPAALQLVTTLLHITAIRYHQTYPKFNMGDLQSSLRDTYLSSTMLRVVRILPSFGLGAILNRELRSDLLDRAEGPTA</sequence>
<proteinExistence type="predicted"/>
<dbReference type="GO" id="GO:0005739">
    <property type="term" value="C:mitochondrion"/>
    <property type="evidence" value="ECO:0007669"/>
    <property type="project" value="TreeGrafter"/>
</dbReference>
<dbReference type="AlphaFoldDB" id="K2N2G8"/>
<dbReference type="Proteomes" id="UP000007350">
    <property type="component" value="Unassembled WGS sequence"/>
</dbReference>
<accession>K2N2G8</accession>
<gene>
    <name evidence="1" type="ORF">MOQ_004036</name>
</gene>